<dbReference type="InterPro" id="IPR051791">
    <property type="entry name" value="Pra-immunoreactive"/>
</dbReference>
<name>A0A7T1T914_9ACTN</name>
<keyword evidence="2" id="KW-1003">Cell membrane</keyword>
<comment type="subcellular location">
    <subcellularLocation>
        <location evidence="1">Cell membrane</location>
        <topology evidence="1">Multi-pass membrane protein</topology>
    </subcellularLocation>
</comment>
<gene>
    <name evidence="10" type="ORF">G4Z16_22065</name>
</gene>
<evidence type="ECO:0000256" key="5">
    <source>
        <dbReference type="ARBA" id="ARBA00023136"/>
    </source>
</evidence>
<evidence type="ECO:0000313" key="10">
    <source>
        <dbReference type="EMBL" id="QPP08641.1"/>
    </source>
</evidence>
<keyword evidence="5 7" id="KW-0472">Membrane</keyword>
<evidence type="ECO:0000256" key="3">
    <source>
        <dbReference type="ARBA" id="ARBA00022692"/>
    </source>
</evidence>
<reference evidence="11" key="1">
    <citation type="submission" date="2020-02" db="EMBL/GenBank/DDBJ databases">
        <title>Streptomyces sp. ASO4wet.</title>
        <authorList>
            <person name="Risdian C."/>
            <person name="Landwehr W."/>
            <person name="Schupp P."/>
            <person name="Wink J."/>
        </authorList>
    </citation>
    <scope>NUCLEOTIDE SEQUENCE [LARGE SCALE GENOMIC DNA]</scope>
    <source>
        <strain evidence="11">ASO4wet</strain>
    </source>
</reference>
<organism evidence="10 11">
    <name type="scientific">Streptomyces bathyalis</name>
    <dbReference type="NCBI Taxonomy" id="2710756"/>
    <lineage>
        <taxon>Bacteria</taxon>
        <taxon>Bacillati</taxon>
        <taxon>Actinomycetota</taxon>
        <taxon>Actinomycetes</taxon>
        <taxon>Kitasatosporales</taxon>
        <taxon>Streptomycetaceae</taxon>
        <taxon>Streptomyces</taxon>
    </lineage>
</organism>
<feature type="domain" description="RDD" evidence="8">
    <location>
        <begin position="406"/>
        <end position="556"/>
    </location>
</feature>
<keyword evidence="11" id="KW-1185">Reference proteome</keyword>
<protein>
    <submittedName>
        <fullName evidence="10">DUF2510 domain-containing protein</fullName>
    </submittedName>
</protein>
<feature type="region of interest" description="Disordered" evidence="6">
    <location>
        <begin position="1"/>
        <end position="388"/>
    </location>
</feature>
<evidence type="ECO:0000256" key="4">
    <source>
        <dbReference type="ARBA" id="ARBA00022989"/>
    </source>
</evidence>
<dbReference type="RefSeq" id="WP_197352432.1">
    <property type="nucleotide sequence ID" value="NZ_CP048882.1"/>
</dbReference>
<dbReference type="AlphaFoldDB" id="A0A7T1T914"/>
<feature type="compositionally biased region" description="Low complexity" evidence="6">
    <location>
        <begin position="1"/>
        <end position="15"/>
    </location>
</feature>
<sequence>MSAPLSGSSGGSPAPGFYPDPSIPGYIRYWNGSSWVPGTSRPQPEEGEAMPTPPSAAAASSAVAPPTREEPAPAEETGPVFLDEEMDSGAGPESQLPAARSGDAPLPEVRPRGEVATAGSIDWDDPSRLHGQRPEPASAWQADAARQGGFAGQSEERISWGRGEGGEAAAGASGASADPRGGWGRPAAEGGPQGRTDSGAAPAHGSPASPAHGADSAGSPPRDGTFQMRAVSPEAGSRTGQEPSGADSSAPGQQVPEHTVGLRRSDVLRYGTGSGQTPPAAATPSAPSVPGQGSPAQPQAPAQGAPPQTPQAAPQQAAPPQQGAPAQHGVPHQQGVPPQHGAPPQGAAPAAGPAQPSWAQQVHDLAGNAPGGGQDAPASPAAEAAMAWRPPSADPFAQAQQEARPAALGKRFGARMVDGLITGAVAVAVAFPFVGESVDHVQAKIQAVRDAGETKTVWLIDGTTGSSLAVVLGVLLLFGLLYEVLPTARWGRTLGKKLFGLRVLTMEQQDKPGFGGALKRWLTYGVLSLLVIGVLNVLWCVFDRPWRQCWHDKLAGTFVSKDSGEIRL</sequence>
<evidence type="ECO:0000259" key="9">
    <source>
        <dbReference type="Pfam" id="PF10708"/>
    </source>
</evidence>
<dbReference type="Pfam" id="PF10708">
    <property type="entry name" value="DUF2510"/>
    <property type="match status" value="1"/>
</dbReference>
<feature type="compositionally biased region" description="Low complexity" evidence="6">
    <location>
        <begin position="275"/>
        <end position="356"/>
    </location>
</feature>
<feature type="compositionally biased region" description="Low complexity" evidence="6">
    <location>
        <begin position="169"/>
        <end position="180"/>
    </location>
</feature>
<feature type="transmembrane region" description="Helical" evidence="7">
    <location>
        <begin position="521"/>
        <end position="542"/>
    </location>
</feature>
<feature type="compositionally biased region" description="Low complexity" evidence="6">
    <location>
        <begin position="376"/>
        <end position="388"/>
    </location>
</feature>
<feature type="transmembrane region" description="Helical" evidence="7">
    <location>
        <begin position="412"/>
        <end position="435"/>
    </location>
</feature>
<feature type="compositionally biased region" description="Polar residues" evidence="6">
    <location>
        <begin position="238"/>
        <end position="252"/>
    </location>
</feature>
<dbReference type="InterPro" id="IPR018929">
    <property type="entry name" value="DUF2510"/>
</dbReference>
<proteinExistence type="predicted"/>
<dbReference type="Proteomes" id="UP000595046">
    <property type="component" value="Chromosome"/>
</dbReference>
<dbReference type="Pfam" id="PF06271">
    <property type="entry name" value="RDD"/>
    <property type="match status" value="1"/>
</dbReference>
<evidence type="ECO:0000259" key="8">
    <source>
        <dbReference type="Pfam" id="PF06271"/>
    </source>
</evidence>
<feature type="compositionally biased region" description="Polar residues" evidence="6">
    <location>
        <begin position="31"/>
        <end position="42"/>
    </location>
</feature>
<dbReference type="KEGG" id="sbat:G4Z16_22065"/>
<dbReference type="EMBL" id="CP048882">
    <property type="protein sequence ID" value="QPP08641.1"/>
    <property type="molecule type" value="Genomic_DNA"/>
</dbReference>
<dbReference type="PANTHER" id="PTHR36115:SF4">
    <property type="entry name" value="MEMBRANE PROTEIN"/>
    <property type="match status" value="1"/>
</dbReference>
<feature type="domain" description="DUF2510" evidence="9">
    <location>
        <begin position="15"/>
        <end position="45"/>
    </location>
</feature>
<evidence type="ECO:0000256" key="7">
    <source>
        <dbReference type="SAM" id="Phobius"/>
    </source>
</evidence>
<evidence type="ECO:0000256" key="2">
    <source>
        <dbReference type="ARBA" id="ARBA00022475"/>
    </source>
</evidence>
<evidence type="ECO:0000313" key="11">
    <source>
        <dbReference type="Proteomes" id="UP000595046"/>
    </source>
</evidence>
<feature type="compositionally biased region" description="Low complexity" evidence="6">
    <location>
        <begin position="198"/>
        <end position="214"/>
    </location>
</feature>
<evidence type="ECO:0000256" key="6">
    <source>
        <dbReference type="SAM" id="MobiDB-lite"/>
    </source>
</evidence>
<feature type="transmembrane region" description="Helical" evidence="7">
    <location>
        <begin position="456"/>
        <end position="482"/>
    </location>
</feature>
<keyword evidence="4 7" id="KW-1133">Transmembrane helix</keyword>
<accession>A0A7T1T914</accession>
<dbReference type="GO" id="GO:0005886">
    <property type="term" value="C:plasma membrane"/>
    <property type="evidence" value="ECO:0007669"/>
    <property type="project" value="UniProtKB-SubCell"/>
</dbReference>
<keyword evidence="3 7" id="KW-0812">Transmembrane</keyword>
<feature type="compositionally biased region" description="Low complexity" evidence="6">
    <location>
        <begin position="55"/>
        <end position="66"/>
    </location>
</feature>
<dbReference type="PANTHER" id="PTHR36115">
    <property type="entry name" value="PROLINE-RICH ANTIGEN HOMOLOG-RELATED"/>
    <property type="match status" value="1"/>
</dbReference>
<evidence type="ECO:0000256" key="1">
    <source>
        <dbReference type="ARBA" id="ARBA00004651"/>
    </source>
</evidence>
<dbReference type="InterPro" id="IPR010432">
    <property type="entry name" value="RDD"/>
</dbReference>